<dbReference type="GO" id="GO:0004792">
    <property type="term" value="F:thiosulfate-cyanide sulfurtransferase activity"/>
    <property type="evidence" value="ECO:0007669"/>
    <property type="project" value="TreeGrafter"/>
</dbReference>
<reference evidence="5 6" key="1">
    <citation type="submission" date="2016-02" db="EMBL/GenBank/DDBJ databases">
        <title>Genome sequence of Moorella mulderi DSM 14980.</title>
        <authorList>
            <person name="Poehlein A."/>
            <person name="Daniel R."/>
        </authorList>
    </citation>
    <scope>NUCLEOTIDE SEQUENCE [LARGE SCALE GENOMIC DNA]</scope>
    <source>
        <strain evidence="5 6">DSM 14980</strain>
    </source>
</reference>
<accession>A0A151AWA1</accession>
<evidence type="ECO:0000313" key="6">
    <source>
        <dbReference type="Proteomes" id="UP000075670"/>
    </source>
</evidence>
<evidence type="ECO:0000256" key="1">
    <source>
        <dbReference type="ARBA" id="ARBA00022679"/>
    </source>
</evidence>
<protein>
    <submittedName>
        <fullName evidence="5">Putative adenylyltransferase/sulfurtransferase MoeZ</fullName>
    </submittedName>
</protein>
<dbReference type="Pfam" id="PF00899">
    <property type="entry name" value="ThiF"/>
    <property type="match status" value="1"/>
</dbReference>
<dbReference type="FunFam" id="3.40.50.720:FF:000033">
    <property type="entry name" value="Adenylyltransferase and sulfurtransferase MOCS3"/>
    <property type="match status" value="1"/>
</dbReference>
<dbReference type="AlphaFoldDB" id="A0A151AWA1"/>
<keyword evidence="2" id="KW-0547">Nucleotide-binding</keyword>
<organism evidence="5 6">
    <name type="scientific">Moorella mulderi DSM 14980</name>
    <dbReference type="NCBI Taxonomy" id="1122241"/>
    <lineage>
        <taxon>Bacteria</taxon>
        <taxon>Bacillati</taxon>
        <taxon>Bacillota</taxon>
        <taxon>Clostridia</taxon>
        <taxon>Neomoorellales</taxon>
        <taxon>Neomoorellaceae</taxon>
        <taxon>Neomoorella</taxon>
    </lineage>
</organism>
<dbReference type="RefSeq" id="WP_062284266.1">
    <property type="nucleotide sequence ID" value="NZ_LTBC01000006.1"/>
</dbReference>
<dbReference type="OrthoDB" id="9804286at2"/>
<keyword evidence="5" id="KW-0548">Nucleotidyltransferase</keyword>
<keyword evidence="6" id="KW-1185">Reference proteome</keyword>
<dbReference type="PANTHER" id="PTHR10953">
    <property type="entry name" value="UBIQUITIN-ACTIVATING ENZYME E1"/>
    <property type="match status" value="1"/>
</dbReference>
<dbReference type="GO" id="GO:0016779">
    <property type="term" value="F:nucleotidyltransferase activity"/>
    <property type="evidence" value="ECO:0007669"/>
    <property type="project" value="UniProtKB-KW"/>
</dbReference>
<keyword evidence="1 5" id="KW-0808">Transferase</keyword>
<sequence length="269" mass="29498">MALTNEEIERYSRQIILKNVGGRGQEKLKQGKVLIVGAGGLGSPVAYYLAAAGVGTIGIVDSDRVDLSNLQRQILHNSDRLGRLKAESARETLLALNPALTINTYPLRLGKDNILAIIRDYDVIVDGVDNFPTRYLLNDACVMTGKTLVEGGVLQWDGLVMTIKPRQGPCYRCIFPDPPPPGAVPSCQEAGVMGTVPGLIGAIQATEVIKILLEVGETLTGRLLIYNALEMRFREIKAERNRNCSVCGENPRIRELEEYTFVCEAKCER</sequence>
<evidence type="ECO:0000259" key="4">
    <source>
        <dbReference type="Pfam" id="PF00899"/>
    </source>
</evidence>
<keyword evidence="3" id="KW-0067">ATP-binding</keyword>
<dbReference type="Proteomes" id="UP000075670">
    <property type="component" value="Unassembled WGS sequence"/>
</dbReference>
<gene>
    <name evidence="5" type="primary">moeZ</name>
    <name evidence="5" type="ORF">MOMUL_18260</name>
</gene>
<dbReference type="InterPro" id="IPR000594">
    <property type="entry name" value="ThiF_NAD_FAD-bd"/>
</dbReference>
<name>A0A151AWA1_9FIRM</name>
<dbReference type="SUPFAM" id="SSF69572">
    <property type="entry name" value="Activating enzymes of the ubiquitin-like proteins"/>
    <property type="match status" value="1"/>
</dbReference>
<dbReference type="EMBL" id="LTBC01000006">
    <property type="protein sequence ID" value="KYH31944.1"/>
    <property type="molecule type" value="Genomic_DNA"/>
</dbReference>
<dbReference type="PANTHER" id="PTHR10953:SF102">
    <property type="entry name" value="ADENYLYLTRANSFERASE AND SULFURTRANSFERASE MOCS3"/>
    <property type="match status" value="1"/>
</dbReference>
<comment type="caution">
    <text evidence="5">The sequence shown here is derived from an EMBL/GenBank/DDBJ whole genome shotgun (WGS) entry which is preliminary data.</text>
</comment>
<evidence type="ECO:0000256" key="3">
    <source>
        <dbReference type="ARBA" id="ARBA00022840"/>
    </source>
</evidence>
<dbReference type="Gene3D" id="3.40.50.720">
    <property type="entry name" value="NAD(P)-binding Rossmann-like Domain"/>
    <property type="match status" value="1"/>
</dbReference>
<dbReference type="NCBIfam" id="NF004281">
    <property type="entry name" value="PRK05690.1"/>
    <property type="match status" value="1"/>
</dbReference>
<dbReference type="GO" id="GO:0008641">
    <property type="term" value="F:ubiquitin-like modifier activating enzyme activity"/>
    <property type="evidence" value="ECO:0007669"/>
    <property type="project" value="InterPro"/>
</dbReference>
<evidence type="ECO:0000313" key="5">
    <source>
        <dbReference type="EMBL" id="KYH31944.1"/>
    </source>
</evidence>
<dbReference type="GO" id="GO:0005524">
    <property type="term" value="F:ATP binding"/>
    <property type="evidence" value="ECO:0007669"/>
    <property type="project" value="UniProtKB-KW"/>
</dbReference>
<dbReference type="GO" id="GO:0005829">
    <property type="term" value="C:cytosol"/>
    <property type="evidence" value="ECO:0007669"/>
    <property type="project" value="TreeGrafter"/>
</dbReference>
<dbReference type="GO" id="GO:0008146">
    <property type="term" value="F:sulfotransferase activity"/>
    <property type="evidence" value="ECO:0007669"/>
    <property type="project" value="TreeGrafter"/>
</dbReference>
<dbReference type="CDD" id="cd00757">
    <property type="entry name" value="ThiF_MoeB_HesA_family"/>
    <property type="match status" value="1"/>
</dbReference>
<dbReference type="InterPro" id="IPR045886">
    <property type="entry name" value="ThiF/MoeB/HesA"/>
</dbReference>
<dbReference type="PATRIC" id="fig|1122241.3.peg.1937"/>
<evidence type="ECO:0000256" key="2">
    <source>
        <dbReference type="ARBA" id="ARBA00022741"/>
    </source>
</evidence>
<feature type="domain" description="THIF-type NAD/FAD binding fold" evidence="4">
    <location>
        <begin position="11"/>
        <end position="246"/>
    </location>
</feature>
<dbReference type="InterPro" id="IPR035985">
    <property type="entry name" value="Ubiquitin-activating_enz"/>
</dbReference>
<proteinExistence type="predicted"/>